<evidence type="ECO:0000256" key="1">
    <source>
        <dbReference type="SAM" id="MobiDB-lite"/>
    </source>
</evidence>
<keyword evidence="3" id="KW-1185">Reference proteome</keyword>
<feature type="compositionally biased region" description="Low complexity" evidence="1">
    <location>
        <begin position="247"/>
        <end position="261"/>
    </location>
</feature>
<protein>
    <submittedName>
        <fullName evidence="2">Uncharacterized protein</fullName>
    </submittedName>
</protein>
<evidence type="ECO:0000313" key="3">
    <source>
        <dbReference type="Proteomes" id="UP000711996"/>
    </source>
</evidence>
<feature type="compositionally biased region" description="Polar residues" evidence="1">
    <location>
        <begin position="272"/>
        <end position="281"/>
    </location>
</feature>
<feature type="region of interest" description="Disordered" evidence="1">
    <location>
        <begin position="230"/>
        <end position="299"/>
    </location>
</feature>
<accession>A0A9P5K347</accession>
<dbReference type="Proteomes" id="UP000711996">
    <property type="component" value="Unassembled WGS sequence"/>
</dbReference>
<organism evidence="2 3">
    <name type="scientific">Colletotrichum siamense</name>
    <name type="common">Anthracnose fungus</name>
    <dbReference type="NCBI Taxonomy" id="690259"/>
    <lineage>
        <taxon>Eukaryota</taxon>
        <taxon>Fungi</taxon>
        <taxon>Dikarya</taxon>
        <taxon>Ascomycota</taxon>
        <taxon>Pezizomycotina</taxon>
        <taxon>Sordariomycetes</taxon>
        <taxon>Hypocreomycetidae</taxon>
        <taxon>Glomerellales</taxon>
        <taxon>Glomerellaceae</taxon>
        <taxon>Colletotrichum</taxon>
        <taxon>Colletotrichum gloeosporioides species complex</taxon>
    </lineage>
</organism>
<dbReference type="AlphaFoldDB" id="A0A9P5K347"/>
<dbReference type="EMBL" id="QPMT01000026">
    <property type="protein sequence ID" value="KAF4857448.1"/>
    <property type="molecule type" value="Genomic_DNA"/>
</dbReference>
<dbReference type="OrthoDB" id="3000060at2759"/>
<name>A0A9P5K347_COLSI</name>
<gene>
    <name evidence="2" type="ORF">CGCSCA2_v008357</name>
</gene>
<sequence>MWDPHPSNQSDTIPLPALTGGLTLEDKLEDQMVGGVNRKNHRLKVLARLFLQTCPGDWERGQNVGLATGLRLVSQGQKPPMNTDVAAVVCYRSQMAHMADLMIRTFKLPKPNNETCLMWHREDWEKDARKRISNFSQRKKHVWDKFTASTFEPHPTPAQGPPFTRFQQYMTAAVVEADLTPGNTDVVVKDLVAYMNTAKKAVQDATVKNDDTRRRGRDWIKSIGRAVRRSLSPRKSISGQSYRERSNTATSRRSRAGSSASVMDNKPILTSPRASTESQRPSFDLVRRLSERKGKDSKK</sequence>
<reference evidence="2" key="1">
    <citation type="submission" date="2019-06" db="EMBL/GenBank/DDBJ databases">
        <authorList>
            <person name="Gan P."/>
            <person name="Shirasu K."/>
        </authorList>
    </citation>
    <scope>NUCLEOTIDE SEQUENCE [LARGE SCALE GENOMIC DNA]</scope>
    <source>
        <strain evidence="2">CAD2</strain>
    </source>
</reference>
<proteinExistence type="predicted"/>
<feature type="compositionally biased region" description="Basic and acidic residues" evidence="1">
    <location>
        <begin position="285"/>
        <end position="299"/>
    </location>
</feature>
<comment type="caution">
    <text evidence="2">The sequence shown here is derived from an EMBL/GenBank/DDBJ whole genome shotgun (WGS) entry which is preliminary data.</text>
</comment>
<evidence type="ECO:0000313" key="2">
    <source>
        <dbReference type="EMBL" id="KAF4857448.1"/>
    </source>
</evidence>